<proteinExistence type="predicted"/>
<keyword evidence="3" id="KW-1185">Reference proteome</keyword>
<dbReference type="EMBL" id="JACVVK020000103">
    <property type="protein sequence ID" value="KAK7492470.1"/>
    <property type="molecule type" value="Genomic_DNA"/>
</dbReference>
<accession>A0ABD0KZ50</accession>
<dbReference type="AlphaFoldDB" id="A0ABD0KZ50"/>
<evidence type="ECO:0000313" key="2">
    <source>
        <dbReference type="EMBL" id="KAK7492470.1"/>
    </source>
</evidence>
<organism evidence="2 3">
    <name type="scientific">Batillaria attramentaria</name>
    <dbReference type="NCBI Taxonomy" id="370345"/>
    <lineage>
        <taxon>Eukaryota</taxon>
        <taxon>Metazoa</taxon>
        <taxon>Spiralia</taxon>
        <taxon>Lophotrochozoa</taxon>
        <taxon>Mollusca</taxon>
        <taxon>Gastropoda</taxon>
        <taxon>Caenogastropoda</taxon>
        <taxon>Sorbeoconcha</taxon>
        <taxon>Cerithioidea</taxon>
        <taxon>Batillariidae</taxon>
        <taxon>Batillaria</taxon>
    </lineage>
</organism>
<comment type="caution">
    <text evidence="2">The sequence shown here is derived from an EMBL/GenBank/DDBJ whole genome shotgun (WGS) entry which is preliminary data.</text>
</comment>
<sequence>RAIKRGYGDVLGNKPISDPHSGTMRGAKKLGDEYNATPRPSIIQQDFTRLTVNTGDRQAALCRYVMTYSPPLKIHHPLLPDVTPSWLDLAILTLVWGPQLTDGTASVTDACRTPPRVNGKITLARSMSDAGCHLRSNQRQTTKEWDLSDGSTGPCRLLKDHPQPVSCARNGEFCTVRLLHRHQEENNMWCWQQTERRETDPGVVDNNQSDTLALAADEGGHRLSCRSRYKLVDCGQLAVSTPSSPAAVQDAA</sequence>
<evidence type="ECO:0000313" key="3">
    <source>
        <dbReference type="Proteomes" id="UP001519460"/>
    </source>
</evidence>
<feature type="region of interest" description="Disordered" evidence="1">
    <location>
        <begin position="1"/>
        <end position="27"/>
    </location>
</feature>
<evidence type="ECO:0000256" key="1">
    <source>
        <dbReference type="SAM" id="MobiDB-lite"/>
    </source>
</evidence>
<protein>
    <submittedName>
        <fullName evidence="2">Uncharacterized protein</fullName>
    </submittedName>
</protein>
<gene>
    <name evidence="2" type="ORF">BaRGS_00016343</name>
</gene>
<dbReference type="Proteomes" id="UP001519460">
    <property type="component" value="Unassembled WGS sequence"/>
</dbReference>
<reference evidence="2 3" key="1">
    <citation type="journal article" date="2023" name="Sci. Data">
        <title>Genome assembly of the Korean intertidal mud-creeper Batillaria attramentaria.</title>
        <authorList>
            <person name="Patra A.K."/>
            <person name="Ho P.T."/>
            <person name="Jun S."/>
            <person name="Lee S.J."/>
            <person name="Kim Y."/>
            <person name="Won Y.J."/>
        </authorList>
    </citation>
    <scope>NUCLEOTIDE SEQUENCE [LARGE SCALE GENOMIC DNA]</scope>
    <source>
        <strain evidence="2">Wonlab-2016</strain>
    </source>
</reference>
<feature type="non-terminal residue" evidence="2">
    <location>
        <position position="1"/>
    </location>
</feature>
<name>A0ABD0KZ50_9CAEN</name>